<accession>A0ABS7PV35</accession>
<keyword evidence="4" id="KW-1185">Reference proteome</keyword>
<dbReference type="RefSeq" id="WP_222992318.1">
    <property type="nucleotide sequence ID" value="NZ_JAINVV010000011.1"/>
</dbReference>
<dbReference type="Proteomes" id="UP000706039">
    <property type="component" value="Unassembled WGS sequence"/>
</dbReference>
<dbReference type="Gene3D" id="3.30.530.20">
    <property type="match status" value="1"/>
</dbReference>
<sequence>MTTDPVAHHSFVIERELPGPPRQAFRFWSDPKLKDRWSGCHADWTILEDAFDFRPGGLEIKRWRTPEGEELTFHGHYLDIVPRERIIYAYEMSFGGVRLSASLVTIELTPQGDRTRMKFTEQAAFLTGDDASEQRRQGTQEGVDRLVDAIAADMPDAA</sequence>
<comment type="similarity">
    <text evidence="1">Belongs to the AHA1 family.</text>
</comment>
<proteinExistence type="inferred from homology"/>
<dbReference type="Pfam" id="PF08327">
    <property type="entry name" value="AHSA1"/>
    <property type="match status" value="1"/>
</dbReference>
<reference evidence="3 4" key="1">
    <citation type="submission" date="2021-08" db="EMBL/GenBank/DDBJ databases">
        <authorList>
            <person name="Tuo L."/>
        </authorList>
    </citation>
    <scope>NUCLEOTIDE SEQUENCE [LARGE SCALE GENOMIC DNA]</scope>
    <source>
        <strain evidence="3 4">JCM 31229</strain>
    </source>
</reference>
<dbReference type="InterPro" id="IPR013538">
    <property type="entry name" value="ASHA1/2-like_C"/>
</dbReference>
<protein>
    <submittedName>
        <fullName evidence="3">SRPBCC family protein</fullName>
    </submittedName>
</protein>
<evidence type="ECO:0000313" key="3">
    <source>
        <dbReference type="EMBL" id="MBY8825221.1"/>
    </source>
</evidence>
<dbReference type="EMBL" id="JAINVV010000011">
    <property type="protein sequence ID" value="MBY8825221.1"/>
    <property type="molecule type" value="Genomic_DNA"/>
</dbReference>
<dbReference type="InterPro" id="IPR023393">
    <property type="entry name" value="START-like_dom_sf"/>
</dbReference>
<evidence type="ECO:0000313" key="4">
    <source>
        <dbReference type="Proteomes" id="UP000706039"/>
    </source>
</evidence>
<feature type="domain" description="Activator of Hsp90 ATPase homologue 1/2-like C-terminal" evidence="2">
    <location>
        <begin position="20"/>
        <end position="151"/>
    </location>
</feature>
<dbReference type="CDD" id="cd08900">
    <property type="entry name" value="SRPBCC_CalC_Aha1-like_7"/>
    <property type="match status" value="1"/>
</dbReference>
<name>A0ABS7PV35_9SPHN</name>
<dbReference type="SUPFAM" id="SSF55961">
    <property type="entry name" value="Bet v1-like"/>
    <property type="match status" value="1"/>
</dbReference>
<gene>
    <name evidence="3" type="ORF">K7G82_23160</name>
</gene>
<evidence type="ECO:0000256" key="1">
    <source>
        <dbReference type="ARBA" id="ARBA00006817"/>
    </source>
</evidence>
<evidence type="ECO:0000259" key="2">
    <source>
        <dbReference type="Pfam" id="PF08327"/>
    </source>
</evidence>
<comment type="caution">
    <text evidence="3">The sequence shown here is derived from an EMBL/GenBank/DDBJ whole genome shotgun (WGS) entry which is preliminary data.</text>
</comment>
<organism evidence="3 4">
    <name type="scientific">Sphingomonas colocasiae</name>
    <dbReference type="NCBI Taxonomy" id="1848973"/>
    <lineage>
        <taxon>Bacteria</taxon>
        <taxon>Pseudomonadati</taxon>
        <taxon>Pseudomonadota</taxon>
        <taxon>Alphaproteobacteria</taxon>
        <taxon>Sphingomonadales</taxon>
        <taxon>Sphingomonadaceae</taxon>
        <taxon>Sphingomonas</taxon>
    </lineage>
</organism>